<dbReference type="EMBL" id="JAUSTF010000002">
    <property type="protein sequence ID" value="MDQ0180102.1"/>
    <property type="molecule type" value="Genomic_DNA"/>
</dbReference>
<evidence type="ECO:0000313" key="2">
    <source>
        <dbReference type="EMBL" id="MDQ0180102.1"/>
    </source>
</evidence>
<evidence type="ECO:0000313" key="4">
    <source>
        <dbReference type="Proteomes" id="UP001242995"/>
    </source>
</evidence>
<organism evidence="1 4">
    <name type="scientific">Arthrobacter bambusae</name>
    <dbReference type="NCBI Taxonomy" id="1338426"/>
    <lineage>
        <taxon>Bacteria</taxon>
        <taxon>Bacillati</taxon>
        <taxon>Actinomycetota</taxon>
        <taxon>Actinomycetes</taxon>
        <taxon>Micrococcales</taxon>
        <taxon>Micrococcaceae</taxon>
        <taxon>Arthrobacter</taxon>
    </lineage>
</organism>
<evidence type="ECO:0000313" key="3">
    <source>
        <dbReference type="Proteomes" id="UP001230951"/>
    </source>
</evidence>
<proteinExistence type="predicted"/>
<sequence>MSRVWFWGPQGHWFGWKTLIPFTYGHDEYARRVLVFGWTVTGRILIAVWGCGDAECEADAARAIMIAKRAKQAAE</sequence>
<dbReference type="EMBL" id="JAUSRG010000001">
    <property type="protein sequence ID" value="MDP9903245.1"/>
    <property type="molecule type" value="Genomic_DNA"/>
</dbReference>
<dbReference type="Proteomes" id="UP001230951">
    <property type="component" value="Unassembled WGS sequence"/>
</dbReference>
<gene>
    <name evidence="1" type="ORF">J2S90_000185</name>
    <name evidence="2" type="ORF">J2S93_001518</name>
</gene>
<protein>
    <submittedName>
        <fullName evidence="1">Uncharacterized protein</fullName>
    </submittedName>
</protein>
<name>A0AAW8D6C2_9MICC</name>
<keyword evidence="3" id="KW-1185">Reference proteome</keyword>
<comment type="caution">
    <text evidence="1">The sequence shown here is derived from an EMBL/GenBank/DDBJ whole genome shotgun (WGS) entry which is preliminary data.</text>
</comment>
<dbReference type="RefSeq" id="WP_306958864.1">
    <property type="nucleotide sequence ID" value="NZ_JAUSRG010000001.1"/>
</dbReference>
<accession>A0AAW8D6C2</accession>
<evidence type="ECO:0000313" key="1">
    <source>
        <dbReference type="EMBL" id="MDP9903245.1"/>
    </source>
</evidence>
<dbReference type="Proteomes" id="UP001242995">
    <property type="component" value="Unassembled WGS sequence"/>
</dbReference>
<dbReference type="AlphaFoldDB" id="A0AAW8D6C2"/>
<reference evidence="1 3" key="1">
    <citation type="submission" date="2023-07" db="EMBL/GenBank/DDBJ databases">
        <title>Sorghum-associated microbial communities from plants grown in Nebraska, USA.</title>
        <authorList>
            <person name="Schachtman D."/>
        </authorList>
    </citation>
    <scope>NUCLEOTIDE SEQUENCE</scope>
    <source>
        <strain evidence="1">DS1006</strain>
        <strain evidence="2 3">DS1016</strain>
    </source>
</reference>